<comment type="caution">
    <text evidence="1">The sequence shown here is derived from an EMBL/GenBank/DDBJ whole genome shotgun (WGS) entry which is preliminary data.</text>
</comment>
<sequence>MIKLEHVPEGLHEIMAYYGTPGSLDDKGRAHIDRKWYKENISYFELPFTLRQSWDQRIIKGFIAHNKVGPAMIDALEDIKEYGGLGFLKRYKLDQWGGVFNPRWKKGATEPSTHMFGIAIDYCPELGPYGEESRMPCFIVEAFERRGFINLWMHDGMHNQAAKGY</sequence>
<accession>A0A0F9JFK5</accession>
<evidence type="ECO:0008006" key="2">
    <source>
        <dbReference type="Google" id="ProtNLM"/>
    </source>
</evidence>
<dbReference type="SUPFAM" id="SSF55166">
    <property type="entry name" value="Hedgehog/DD-peptidase"/>
    <property type="match status" value="1"/>
</dbReference>
<dbReference type="AlphaFoldDB" id="A0A0F9JFK5"/>
<protein>
    <recommendedName>
        <fullName evidence="2">Peptidase M15C domain-containing protein</fullName>
    </recommendedName>
</protein>
<reference evidence="1" key="1">
    <citation type="journal article" date="2015" name="Nature">
        <title>Complex archaea that bridge the gap between prokaryotes and eukaryotes.</title>
        <authorList>
            <person name="Spang A."/>
            <person name="Saw J.H."/>
            <person name="Jorgensen S.L."/>
            <person name="Zaremba-Niedzwiedzka K."/>
            <person name="Martijn J."/>
            <person name="Lind A.E."/>
            <person name="van Eijk R."/>
            <person name="Schleper C."/>
            <person name="Guy L."/>
            <person name="Ettema T.J."/>
        </authorList>
    </citation>
    <scope>NUCLEOTIDE SEQUENCE</scope>
</reference>
<gene>
    <name evidence="1" type="ORF">LCGC14_1459050</name>
</gene>
<dbReference type="InterPro" id="IPR009045">
    <property type="entry name" value="Zn_M74/Hedgehog-like"/>
</dbReference>
<evidence type="ECO:0000313" key="1">
    <source>
        <dbReference type="EMBL" id="KKM68619.1"/>
    </source>
</evidence>
<proteinExistence type="predicted"/>
<organism evidence="1">
    <name type="scientific">marine sediment metagenome</name>
    <dbReference type="NCBI Taxonomy" id="412755"/>
    <lineage>
        <taxon>unclassified sequences</taxon>
        <taxon>metagenomes</taxon>
        <taxon>ecological metagenomes</taxon>
    </lineage>
</organism>
<name>A0A0F9JFK5_9ZZZZ</name>
<dbReference type="EMBL" id="LAZR01010136">
    <property type="protein sequence ID" value="KKM68619.1"/>
    <property type="molecule type" value="Genomic_DNA"/>
</dbReference>